<dbReference type="AlphaFoldDB" id="A0A1G6APT5"/>
<organism evidence="1 2">
    <name type="scientific">Eubacterium oxidoreducens</name>
    <dbReference type="NCBI Taxonomy" id="1732"/>
    <lineage>
        <taxon>Bacteria</taxon>
        <taxon>Bacillati</taxon>
        <taxon>Bacillota</taxon>
        <taxon>Clostridia</taxon>
        <taxon>Eubacteriales</taxon>
        <taxon>Eubacteriaceae</taxon>
        <taxon>Eubacterium</taxon>
    </lineage>
</organism>
<dbReference type="Proteomes" id="UP000199228">
    <property type="component" value="Unassembled WGS sequence"/>
</dbReference>
<name>A0A1G6APT5_EUBOX</name>
<reference evidence="1 2" key="1">
    <citation type="submission" date="2016-10" db="EMBL/GenBank/DDBJ databases">
        <authorList>
            <person name="de Groot N.N."/>
        </authorList>
    </citation>
    <scope>NUCLEOTIDE SEQUENCE [LARGE SCALE GENOMIC DNA]</scope>
    <source>
        <strain evidence="1 2">DSM 3217</strain>
    </source>
</reference>
<keyword evidence="2" id="KW-1185">Reference proteome</keyword>
<gene>
    <name evidence="1" type="ORF">SAMN02910417_00820</name>
</gene>
<dbReference type="RefSeq" id="WP_242870523.1">
    <property type="nucleotide sequence ID" value="NZ_FMXR01000006.1"/>
</dbReference>
<proteinExistence type="predicted"/>
<evidence type="ECO:0000313" key="2">
    <source>
        <dbReference type="Proteomes" id="UP000199228"/>
    </source>
</evidence>
<sequence length="165" mass="19208">MTIKKFLGKTEEEAKEKAKQELGPKAIIMSVRAVKSKGLAGIFKGVSFEVTAAIEDQDDAKDAKGFQLEQTRPEKINLAADEEIPLPTQPVHEMSASAQAKKLQTRWRRFNRFYEVISNKKIYLHRMWGTERKCLRLKDMRRNRKKQNETLTVVLRMSKTLWMNR</sequence>
<evidence type="ECO:0000313" key="1">
    <source>
        <dbReference type="EMBL" id="SDB10372.1"/>
    </source>
</evidence>
<dbReference type="EMBL" id="FMXR01000006">
    <property type="protein sequence ID" value="SDB10372.1"/>
    <property type="molecule type" value="Genomic_DNA"/>
</dbReference>
<protein>
    <submittedName>
        <fullName evidence="1">Uncharacterized protein</fullName>
    </submittedName>
</protein>
<dbReference type="STRING" id="1732.SAMN02910417_00820"/>
<accession>A0A1G6APT5</accession>